<organism evidence="4 5">
    <name type="scientific">Leucobacter komagatae</name>
    <dbReference type="NCBI Taxonomy" id="55969"/>
    <lineage>
        <taxon>Bacteria</taxon>
        <taxon>Bacillati</taxon>
        <taxon>Actinomycetota</taxon>
        <taxon>Actinomycetes</taxon>
        <taxon>Micrococcales</taxon>
        <taxon>Microbacteriaceae</taxon>
        <taxon>Leucobacter</taxon>
    </lineage>
</organism>
<keyword evidence="2" id="KW-0812">Transmembrane</keyword>
<comment type="caution">
    <text evidence="4">The sequence shown here is derived from an EMBL/GenBank/DDBJ whole genome shotgun (WGS) entry which is preliminary data.</text>
</comment>
<name>A0A542Y6D5_9MICO</name>
<feature type="compositionally biased region" description="Low complexity" evidence="1">
    <location>
        <begin position="493"/>
        <end position="509"/>
    </location>
</feature>
<feature type="transmembrane region" description="Helical" evidence="2">
    <location>
        <begin position="322"/>
        <end position="346"/>
    </location>
</feature>
<feature type="region of interest" description="Disordered" evidence="1">
    <location>
        <begin position="493"/>
        <end position="542"/>
    </location>
</feature>
<gene>
    <name evidence="4" type="ORF">FB468_1662</name>
</gene>
<reference evidence="4 5" key="1">
    <citation type="submission" date="2019-06" db="EMBL/GenBank/DDBJ databases">
        <title>Sequencing the genomes of 1000 actinobacteria strains.</title>
        <authorList>
            <person name="Klenk H.-P."/>
        </authorList>
    </citation>
    <scope>NUCLEOTIDE SEQUENCE [LARGE SCALE GENOMIC DNA]</scope>
    <source>
        <strain evidence="4 5">DSM 8803</strain>
    </source>
</reference>
<feature type="transmembrane region" description="Helical" evidence="2">
    <location>
        <begin position="292"/>
        <end position="316"/>
    </location>
</feature>
<dbReference type="Proteomes" id="UP000319094">
    <property type="component" value="Unassembled WGS sequence"/>
</dbReference>
<protein>
    <submittedName>
        <fullName evidence="4">Phage shock protein C (PspC) family protein</fullName>
    </submittedName>
</protein>
<accession>A0A542Y6D5</accession>
<feature type="transmembrane region" description="Helical" evidence="2">
    <location>
        <begin position="353"/>
        <end position="371"/>
    </location>
</feature>
<proteinExistence type="predicted"/>
<keyword evidence="2" id="KW-1133">Transmembrane helix</keyword>
<evidence type="ECO:0000313" key="4">
    <source>
        <dbReference type="EMBL" id="TQL43633.1"/>
    </source>
</evidence>
<keyword evidence="5" id="KW-1185">Reference proteome</keyword>
<feature type="transmembrane region" description="Helical" evidence="2">
    <location>
        <begin position="105"/>
        <end position="125"/>
    </location>
</feature>
<dbReference type="InterPro" id="IPR007168">
    <property type="entry name" value="Phageshock_PspC_N"/>
</dbReference>
<keyword evidence="2" id="KW-0472">Membrane</keyword>
<evidence type="ECO:0000259" key="3">
    <source>
        <dbReference type="Pfam" id="PF04024"/>
    </source>
</evidence>
<feature type="region of interest" description="Disordered" evidence="1">
    <location>
        <begin position="181"/>
        <end position="249"/>
    </location>
</feature>
<dbReference type="AlphaFoldDB" id="A0A542Y6D5"/>
<evidence type="ECO:0000256" key="2">
    <source>
        <dbReference type="SAM" id="Phobius"/>
    </source>
</evidence>
<dbReference type="EMBL" id="VFON01000001">
    <property type="protein sequence ID" value="TQL43633.1"/>
    <property type="molecule type" value="Genomic_DNA"/>
</dbReference>
<feature type="compositionally biased region" description="Basic and acidic residues" evidence="1">
    <location>
        <begin position="511"/>
        <end position="534"/>
    </location>
</feature>
<dbReference type="Pfam" id="PF04024">
    <property type="entry name" value="PspC"/>
    <property type="match status" value="1"/>
</dbReference>
<evidence type="ECO:0000313" key="5">
    <source>
        <dbReference type="Proteomes" id="UP000319094"/>
    </source>
</evidence>
<sequence>MNHTPPPTGGAPEGTPPNAPFGAGFFAWIRGLGIGRGGDRWFAGVAGGIAMRAGIDPIIVRGLFIVLAILGGPGIVLYLLGWLLLPDQGGRIHLEEVFRGRAGTAAVVATVAVGVFVVFPTLFRILGVTTIGGWSIWNAFGMPHWLTTTISVLVWIAVIAVAGYLVSRLVLQHGRKVRDEAQQGAYDAPTAEHPGDPSGAPTAQAPQQTYAPQTPYDPQAPQAFAAASPGSWSSPDASAPTAAPDGEPDWATRFTEKAERATERATRWSEDVGKQADEWSARYAAQHDMMKLGAAHVVITLALALLAAGGASYIAFDMQLDSSLMLTAALLGATGVLAVSLIVAGIRGRQTGWVGFLAACGVIALLFTAVLPQGTRFQPFGNVQVTAEDTGAVLIGGNTDIDLSTLDDAPGWRSIDIWQVAGRSTITLPSHEDVKLTVRVLAGTIDASNLSSGASTAAGPFLSRTIDTRDDVSDEASQVTVYLLAGSVHVNEAGRSGSRSTASAGSATSENRADLREELSDLREEEGQLEHELDAPGLSEVRQERLENTLDFTRDEIAKLEKELAR</sequence>
<dbReference type="OrthoDB" id="7359894at2"/>
<feature type="transmembrane region" description="Helical" evidence="2">
    <location>
        <begin position="58"/>
        <end position="85"/>
    </location>
</feature>
<evidence type="ECO:0000256" key="1">
    <source>
        <dbReference type="SAM" id="MobiDB-lite"/>
    </source>
</evidence>
<feature type="compositionally biased region" description="Low complexity" evidence="1">
    <location>
        <begin position="200"/>
        <end position="244"/>
    </location>
</feature>
<feature type="domain" description="Phage shock protein PspC N-terminal" evidence="3">
    <location>
        <begin position="39"/>
        <end position="87"/>
    </location>
</feature>
<dbReference type="RefSeq" id="WP_141886923.1">
    <property type="nucleotide sequence ID" value="NZ_BAAAUY010000001.1"/>
</dbReference>
<feature type="transmembrane region" description="Helical" evidence="2">
    <location>
        <begin position="145"/>
        <end position="166"/>
    </location>
</feature>